<proteinExistence type="predicted"/>
<dbReference type="AlphaFoldDB" id="A4EAY6"/>
<reference evidence="1 2" key="1">
    <citation type="submission" date="2007-01" db="EMBL/GenBank/DDBJ databases">
        <title>Draft genome sequence of Collinsella aerofaciens (ATCC 25986).</title>
        <authorList>
            <person name="Sudarsanam P."/>
            <person name="Ley R."/>
            <person name="Guruge J."/>
            <person name="Turnbaugh P.J."/>
            <person name="Mahowald M."/>
            <person name="Liep D."/>
            <person name="Gordon J."/>
        </authorList>
    </citation>
    <scope>NUCLEOTIDE SEQUENCE [LARGE SCALE GENOMIC DNA]</scope>
    <source>
        <strain evidence="2">ATCC 25986 / DSM 3979 / JCM 10188 / KCTC 3647 / NCTC 11838 / VPI 1003</strain>
    </source>
</reference>
<protein>
    <recommendedName>
        <fullName evidence="3">Phage portal protein</fullName>
    </recommendedName>
</protein>
<comment type="caution">
    <text evidence="1">The sequence shown here is derived from an EMBL/GenBank/DDBJ whole genome shotgun (WGS) entry which is preliminary data.</text>
</comment>
<evidence type="ECO:0008006" key="3">
    <source>
        <dbReference type="Google" id="ProtNLM"/>
    </source>
</evidence>
<reference evidence="1 2" key="2">
    <citation type="submission" date="2007-04" db="EMBL/GenBank/DDBJ databases">
        <authorList>
            <person name="Fulton L."/>
            <person name="Clifton S."/>
            <person name="Fulton B."/>
            <person name="Xu J."/>
            <person name="Minx P."/>
            <person name="Mardis E.R."/>
            <person name="Wilson R.K."/>
        </authorList>
    </citation>
    <scope>NUCLEOTIDE SEQUENCE [LARGE SCALE GENOMIC DNA]</scope>
    <source>
        <strain evidence="2">ATCC 25986 / DSM 3979 / JCM 10188 / KCTC 3647 / NCTC 11838 / VPI 1003</strain>
    </source>
</reference>
<dbReference type="EMBL" id="AAVN02000006">
    <property type="protein sequence ID" value="EBA39303.1"/>
    <property type="molecule type" value="Genomic_DNA"/>
</dbReference>
<dbReference type="Pfam" id="PF05133">
    <property type="entry name" value="SPP1_portal"/>
    <property type="match status" value="1"/>
</dbReference>
<evidence type="ECO:0000313" key="1">
    <source>
        <dbReference type="EMBL" id="EBA39303.1"/>
    </source>
</evidence>
<name>A4EAY6_COLAA</name>
<dbReference type="InterPro" id="IPR021145">
    <property type="entry name" value="Portal_protein_SPP1_Gp6-like"/>
</dbReference>
<sequence>MGLRLPRGRDRAARAARILLARAVGREDHQAQPAQEAEDTVIQRIGRGTSVETPNLDAVPKPYRAAVEDMFDTWGDVSARNTVLKRYYDMKNEMKSLGISIPPMLETVNCVTGWCAKAIKAHSVRSVFDGFVFDGAEDQDLKRLVRENRLRSLYRQACSSALTYGVSAMTVMKGRPGQPASMVRVFSANQFCCLWDKDEGRIRCGVVLADVDRSGNASRYVCHFRDAVLTLVRIGSGGGPYEWDCVVEPNPMGRPLMEVLTYDPDPDRPLGHSMLTPEVRGIVDKAMRDVLRMEVGAEFFTFPQRYILGAKDDLFSVKDGDGDEGEDEGGGDSVPSPIAKFNAYVGSFLAITKDEDGDVPTVGQFAAPTADNFTRVFENDAQRFSGATNVPLAQLGVLSNTYTSSDALGAANDPLILEVEQINEHNAEALETIAQMMMAVKDDVPITRLTDEQCAVQACFKDPSMPTIAARADAWTKLGAADESMVGTRVYYEGVGLSQPTIDRLEREKQQGGAIASLNAMADTMAIEAARAAALPPAGGEAE</sequence>
<accession>A4EAY6</accession>
<gene>
    <name evidence="1" type="ORF">COLAER_01598</name>
</gene>
<evidence type="ECO:0000313" key="2">
    <source>
        <dbReference type="Proteomes" id="UP000002979"/>
    </source>
</evidence>
<organism evidence="1 2">
    <name type="scientific">Collinsella aerofaciens (strain ATCC 25986 / DSM 3979 / JCM 10188 / KCTC 3647 / NCTC 11838 / VPI 1003)</name>
    <dbReference type="NCBI Taxonomy" id="411903"/>
    <lineage>
        <taxon>Bacteria</taxon>
        <taxon>Bacillati</taxon>
        <taxon>Actinomycetota</taxon>
        <taxon>Coriobacteriia</taxon>
        <taxon>Coriobacteriales</taxon>
        <taxon>Coriobacteriaceae</taxon>
        <taxon>Collinsella</taxon>
    </lineage>
</organism>
<dbReference type="Proteomes" id="UP000002979">
    <property type="component" value="Unassembled WGS sequence"/>
</dbReference>